<feature type="binding site" evidence="13">
    <location>
        <begin position="5"/>
        <end position="8"/>
    </location>
    <ligand>
        <name>ATP</name>
        <dbReference type="ChEBI" id="CHEBI:30616"/>
    </ligand>
</feature>
<keyword evidence="18" id="KW-1185">Reference proteome</keyword>
<dbReference type="UniPathway" id="UPA00051">
    <property type="reaction ID" value="UER00462"/>
</dbReference>
<dbReference type="CDD" id="cd04916">
    <property type="entry name" value="ACT_AKiii-YclM-BS_2"/>
    <property type="match status" value="1"/>
</dbReference>
<evidence type="ECO:0000256" key="4">
    <source>
        <dbReference type="ARBA" id="ARBA00005139"/>
    </source>
</evidence>
<evidence type="ECO:0000256" key="9">
    <source>
        <dbReference type="ARBA" id="ARBA00022840"/>
    </source>
</evidence>
<name>D0BL62_9LACT</name>
<dbReference type="InterPro" id="IPR002912">
    <property type="entry name" value="ACT_dom"/>
</dbReference>
<comment type="catalytic activity">
    <reaction evidence="12 14">
        <text>L-aspartate + ATP = 4-phospho-L-aspartate + ADP</text>
        <dbReference type="Rhea" id="RHEA:23776"/>
        <dbReference type="ChEBI" id="CHEBI:29991"/>
        <dbReference type="ChEBI" id="CHEBI:30616"/>
        <dbReference type="ChEBI" id="CHEBI:57535"/>
        <dbReference type="ChEBI" id="CHEBI:456216"/>
        <dbReference type="EC" id="2.7.2.4"/>
    </reaction>
</comment>
<evidence type="ECO:0000256" key="5">
    <source>
        <dbReference type="ARBA" id="ARBA00010122"/>
    </source>
</evidence>
<comment type="pathway">
    <text evidence="4 15">Amino-acid biosynthesis; L-threonine biosynthesis; L-threonine from L-aspartate: step 1/5.</text>
</comment>
<keyword evidence="6 14" id="KW-0808">Transferase</keyword>
<comment type="pathway">
    <text evidence="3 15">Amino-acid biosynthesis; L-methionine biosynthesis via de novo pathway; L-homoserine from L-aspartate: step 1/3.</text>
</comment>
<evidence type="ECO:0000256" key="10">
    <source>
        <dbReference type="ARBA" id="ARBA00022915"/>
    </source>
</evidence>
<dbReference type="PANTHER" id="PTHR21499:SF67">
    <property type="entry name" value="ASPARTOKINASE 3"/>
    <property type="match status" value="1"/>
</dbReference>
<dbReference type="SUPFAM" id="SSF55021">
    <property type="entry name" value="ACT-like"/>
    <property type="match status" value="2"/>
</dbReference>
<evidence type="ECO:0000259" key="16">
    <source>
        <dbReference type="PROSITE" id="PS51671"/>
    </source>
</evidence>
<evidence type="ECO:0000256" key="2">
    <source>
        <dbReference type="ARBA" id="ARBA00004766"/>
    </source>
</evidence>
<dbReference type="InterPro" id="IPR042199">
    <property type="entry name" value="AsparK_Bifunc_asparK/hSer_DH"/>
</dbReference>
<keyword evidence="7 13" id="KW-0547">Nucleotide-binding</keyword>
<evidence type="ECO:0000313" key="18">
    <source>
        <dbReference type="Proteomes" id="UP000002939"/>
    </source>
</evidence>
<keyword evidence="11" id="KW-0457">Lysine biosynthesis</keyword>
<organism evidence="17 18">
    <name type="scientific">Granulicatella elegans ATCC 700633</name>
    <dbReference type="NCBI Taxonomy" id="626369"/>
    <lineage>
        <taxon>Bacteria</taxon>
        <taxon>Bacillati</taxon>
        <taxon>Bacillota</taxon>
        <taxon>Bacilli</taxon>
        <taxon>Lactobacillales</taxon>
        <taxon>Carnobacteriaceae</taxon>
        <taxon>Granulicatella</taxon>
    </lineage>
</organism>
<dbReference type="GO" id="GO:0005524">
    <property type="term" value="F:ATP binding"/>
    <property type="evidence" value="ECO:0007669"/>
    <property type="project" value="UniProtKB-KW"/>
</dbReference>
<keyword evidence="8 14" id="KW-0418">Kinase</keyword>
<dbReference type="NCBIfam" id="TIGR00657">
    <property type="entry name" value="asp_kinases"/>
    <property type="match status" value="1"/>
</dbReference>
<dbReference type="Gene3D" id="1.20.120.1320">
    <property type="entry name" value="Aspartokinase, catalytic domain"/>
    <property type="match status" value="1"/>
</dbReference>
<dbReference type="GO" id="GO:0009089">
    <property type="term" value="P:lysine biosynthetic process via diaminopimelate"/>
    <property type="evidence" value="ECO:0007669"/>
    <property type="project" value="UniProtKB-UniPathway"/>
</dbReference>
<dbReference type="PANTHER" id="PTHR21499">
    <property type="entry name" value="ASPARTATE KINASE"/>
    <property type="match status" value="1"/>
</dbReference>
<evidence type="ECO:0000256" key="6">
    <source>
        <dbReference type="ARBA" id="ARBA00022679"/>
    </source>
</evidence>
<sequence>MKVIKFGGSSLANSQQIKKVFQIVQADSDRRIVVVSAPGKRHSDDEKVTDLLIQLATSQIEGKYNEAVLEVILERYQEIYDELQLNSDVMNNIRQHFATLKESNLEPAYLMDAYKASGEDNNAKLIADYFTKEGLPAKYISPKEANLFVSDTPGNAQVLEEAYKELEYLQLEKDIIVFPGFFGVTKDGKVVTFSRGGSDITGSILANAVSAEEYENFTDVDAIFVASPKLVHKPIGIDVLSYTEMRELSYAGFSVFHTEALLPAIKKGIPVHVCNTNNPSAKGTYIMKGKVNSPSIISGIASSSGFVSVYIQKYLMNHEIGFLRKTLQLFEDEGVSVEHIPTGIDDATIIIRGEDATDEILDRIVHRLKVELNADEAHYERGLCLIMLVGEGMVSMVGTTARVASTLAREQINIELYNQGVSEVSMMFGIREEYEKRAIQALYDEFFGEEVEYEVVDK</sequence>
<dbReference type="Gene3D" id="3.40.1160.10">
    <property type="entry name" value="Acetylglutamate kinase-like"/>
    <property type="match status" value="1"/>
</dbReference>
<dbReference type="PIRSF" id="PIRSF000726">
    <property type="entry name" value="Asp_kin"/>
    <property type="match status" value="1"/>
</dbReference>
<dbReference type="GO" id="GO:0004072">
    <property type="term" value="F:aspartate kinase activity"/>
    <property type="evidence" value="ECO:0007669"/>
    <property type="project" value="UniProtKB-EC"/>
</dbReference>
<evidence type="ECO:0000256" key="12">
    <source>
        <dbReference type="ARBA" id="ARBA00047872"/>
    </source>
</evidence>
<keyword evidence="9 13" id="KW-0067">ATP-binding</keyword>
<dbReference type="FunFam" id="3.40.1160.10:FF:000027">
    <property type="entry name" value="Aspartokinase"/>
    <property type="match status" value="1"/>
</dbReference>
<dbReference type="InterPro" id="IPR005260">
    <property type="entry name" value="Asp_kin_monofn"/>
</dbReference>
<dbReference type="GO" id="GO:0009090">
    <property type="term" value="P:homoserine biosynthetic process"/>
    <property type="evidence" value="ECO:0007669"/>
    <property type="project" value="TreeGrafter"/>
</dbReference>
<dbReference type="RefSeq" id="WP_006702970.1">
    <property type="nucleotide sequence ID" value="NZ_KI391971.1"/>
</dbReference>
<dbReference type="UniPathway" id="UPA00050">
    <property type="reaction ID" value="UER00461"/>
</dbReference>
<gene>
    <name evidence="17" type="ORF">HMPREF0446_00697</name>
</gene>
<dbReference type="EMBL" id="ACRF02000012">
    <property type="protein sequence ID" value="EEW93815.1"/>
    <property type="molecule type" value="Genomic_DNA"/>
</dbReference>
<dbReference type="Proteomes" id="UP000002939">
    <property type="component" value="Unassembled WGS sequence"/>
</dbReference>
<dbReference type="GO" id="GO:0005829">
    <property type="term" value="C:cytosol"/>
    <property type="evidence" value="ECO:0007669"/>
    <property type="project" value="TreeGrafter"/>
</dbReference>
<dbReference type="PROSITE" id="PS00324">
    <property type="entry name" value="ASPARTOKINASE"/>
    <property type="match status" value="1"/>
</dbReference>
<accession>D0BL62</accession>
<dbReference type="EC" id="2.7.2.4" evidence="14"/>
<feature type="domain" description="ACT" evidence="16">
    <location>
        <begin position="388"/>
        <end position="458"/>
    </location>
</feature>
<dbReference type="NCBIfam" id="NF006540">
    <property type="entry name" value="PRK09034.1"/>
    <property type="match status" value="1"/>
</dbReference>
<feature type="binding site" evidence="13">
    <location>
        <begin position="218"/>
        <end position="219"/>
    </location>
    <ligand>
        <name>ATP</name>
        <dbReference type="ChEBI" id="CHEBI:30616"/>
    </ligand>
</feature>
<comment type="similarity">
    <text evidence="5 14">Belongs to the aspartokinase family.</text>
</comment>
<dbReference type="STRING" id="626369.HMPREF0446_00697"/>
<dbReference type="eggNOG" id="COG0527">
    <property type="taxonomic scope" value="Bacteria"/>
</dbReference>
<dbReference type="InterPro" id="IPR045865">
    <property type="entry name" value="ACT-like_dom_sf"/>
</dbReference>
<keyword evidence="15" id="KW-0028">Amino-acid biosynthesis</keyword>
<dbReference type="InterPro" id="IPR018042">
    <property type="entry name" value="Aspartate_kinase_CS"/>
</dbReference>
<evidence type="ECO:0000256" key="14">
    <source>
        <dbReference type="RuleBase" id="RU003448"/>
    </source>
</evidence>
<evidence type="ECO:0000256" key="3">
    <source>
        <dbReference type="ARBA" id="ARBA00004986"/>
    </source>
</evidence>
<dbReference type="UniPathway" id="UPA00034">
    <property type="reaction ID" value="UER00015"/>
</dbReference>
<comment type="function">
    <text evidence="1">Catalyzes the phosphorylation of the beta-carboxyl group of aspartic acid with ATP to yield 4-phospho-L-aspartate, which is involved in the branched biosynthetic pathway leading to the biosynthesis of amino acids threonine, isoleucine and methionine.</text>
</comment>
<dbReference type="OrthoDB" id="9799110at2"/>
<reference evidence="17" key="1">
    <citation type="submission" date="2009-09" db="EMBL/GenBank/DDBJ databases">
        <authorList>
            <consortium name="The Broad Institute Genome Sequencing Platform"/>
            <person name="Ward D."/>
            <person name="Feldgarden M."/>
            <person name="Earl A."/>
            <person name="Young S.K."/>
            <person name="Zeng Q."/>
            <person name="Koehrsen M."/>
            <person name="Alvarado L."/>
            <person name="Berlin A."/>
            <person name="Bochicchio J."/>
            <person name="Borenstein D."/>
            <person name="Chapman S.B."/>
            <person name="Chen Z."/>
            <person name="Engels R."/>
            <person name="Freedman E."/>
            <person name="Gellesch M."/>
            <person name="Goldberg J."/>
            <person name="Griggs A."/>
            <person name="Gujja S."/>
            <person name="Heilman E."/>
            <person name="Heiman D."/>
            <person name="Hepburn T."/>
            <person name="Howarth C."/>
            <person name="Jen D."/>
            <person name="Larson L."/>
            <person name="Lewis B."/>
            <person name="Mehta T."/>
            <person name="Park D."/>
            <person name="Pearson M."/>
            <person name="Roberts A."/>
            <person name="Saif S."/>
            <person name="Shea T."/>
            <person name="Shenoy N."/>
            <person name="Sisk P."/>
            <person name="Stolte C."/>
            <person name="Sykes S."/>
            <person name="Thomson T."/>
            <person name="Walk T."/>
            <person name="White J."/>
            <person name="Yandava C."/>
            <person name="Sibley C.D."/>
            <person name="Field T.R."/>
            <person name="Grinwis M."/>
            <person name="Eshaghurshan C.S."/>
            <person name="Surette M.G."/>
            <person name="Haas B."/>
            <person name="Nusbaum C."/>
            <person name="Birren B."/>
        </authorList>
    </citation>
    <scope>NUCLEOTIDE SEQUENCE [LARGE SCALE GENOMIC DNA]</scope>
    <source>
        <strain evidence="17">ATCC 700633</strain>
    </source>
</reference>
<dbReference type="Pfam" id="PF22468">
    <property type="entry name" value="ACT_9"/>
    <property type="match status" value="1"/>
</dbReference>
<dbReference type="SUPFAM" id="SSF53633">
    <property type="entry name" value="Carbamate kinase-like"/>
    <property type="match status" value="1"/>
</dbReference>
<protein>
    <recommendedName>
        <fullName evidence="14">Aspartokinase</fullName>
        <ecNumber evidence="14">2.7.2.4</ecNumber>
    </recommendedName>
</protein>
<feature type="binding site" evidence="13">
    <location>
        <position position="49"/>
    </location>
    <ligand>
        <name>substrate</name>
    </ligand>
</feature>
<dbReference type="AlphaFoldDB" id="D0BL62"/>
<feature type="binding site" evidence="13">
    <location>
        <position position="119"/>
    </location>
    <ligand>
        <name>substrate</name>
    </ligand>
</feature>
<dbReference type="FunFam" id="3.30.2130.10:FF:000001">
    <property type="entry name" value="Bifunctional aspartokinase/homoserine dehydrogenase"/>
    <property type="match status" value="1"/>
</dbReference>
<evidence type="ECO:0000256" key="13">
    <source>
        <dbReference type="PIRSR" id="PIRSR000726-1"/>
    </source>
</evidence>
<comment type="pathway">
    <text evidence="2 15">Amino-acid biosynthesis; L-lysine biosynthesis via DAP pathway; (S)-tetrahydrodipicolinate from L-aspartate: step 1/4.</text>
</comment>
<dbReference type="GO" id="GO:0019877">
    <property type="term" value="P:diaminopimelate biosynthetic process"/>
    <property type="evidence" value="ECO:0007669"/>
    <property type="project" value="UniProtKB-KW"/>
</dbReference>
<dbReference type="PROSITE" id="PS51671">
    <property type="entry name" value="ACT"/>
    <property type="match status" value="1"/>
</dbReference>
<proteinExistence type="inferred from homology"/>
<evidence type="ECO:0000256" key="8">
    <source>
        <dbReference type="ARBA" id="ARBA00022777"/>
    </source>
</evidence>
<dbReference type="InterPro" id="IPR036393">
    <property type="entry name" value="AceGlu_kinase-like_sf"/>
</dbReference>
<evidence type="ECO:0000256" key="1">
    <source>
        <dbReference type="ARBA" id="ARBA00003121"/>
    </source>
</evidence>
<dbReference type="Pfam" id="PF00696">
    <property type="entry name" value="AA_kinase"/>
    <property type="match status" value="1"/>
</dbReference>
<dbReference type="HOGENOM" id="CLU_009116_6_2_9"/>
<evidence type="ECO:0000256" key="7">
    <source>
        <dbReference type="ARBA" id="ARBA00022741"/>
    </source>
</evidence>
<dbReference type="GO" id="GO:0009088">
    <property type="term" value="P:threonine biosynthetic process"/>
    <property type="evidence" value="ECO:0007669"/>
    <property type="project" value="UniProtKB-UniPathway"/>
</dbReference>
<dbReference type="InterPro" id="IPR001341">
    <property type="entry name" value="Asp_kinase"/>
</dbReference>
<evidence type="ECO:0000313" key="17">
    <source>
        <dbReference type="EMBL" id="EEW93815.1"/>
    </source>
</evidence>
<comment type="caution">
    <text evidence="17">The sequence shown here is derived from an EMBL/GenBank/DDBJ whole genome shotgun (WGS) entry which is preliminary data.</text>
</comment>
<dbReference type="CDD" id="cd04911">
    <property type="entry name" value="ACT_AKiii-YclM-BS_1"/>
    <property type="match status" value="1"/>
</dbReference>
<evidence type="ECO:0000256" key="11">
    <source>
        <dbReference type="ARBA" id="ARBA00023154"/>
    </source>
</evidence>
<dbReference type="InterPro" id="IPR001048">
    <property type="entry name" value="Asp/Glu/Uridylate_kinase"/>
</dbReference>
<dbReference type="Gene3D" id="3.30.2130.10">
    <property type="entry name" value="VC0802-like"/>
    <property type="match status" value="1"/>
</dbReference>
<evidence type="ECO:0000256" key="15">
    <source>
        <dbReference type="RuleBase" id="RU004249"/>
    </source>
</evidence>
<keyword evidence="10" id="KW-0220">Diaminopimelate biosynthesis</keyword>
<dbReference type="InterPro" id="IPR054352">
    <property type="entry name" value="ACT_Aspartokinase"/>
</dbReference>
<reference evidence="17" key="2">
    <citation type="submission" date="2011-10" db="EMBL/GenBank/DDBJ databases">
        <title>The Genome Sequence of Granulicatella elegans ATCC 700633.</title>
        <authorList>
            <consortium name="The Broad Institute Genome Sequencing Platform"/>
            <consortium name="The Broad Institute Genome Sequencing Center for Infectious Disease"/>
            <person name="Earl A."/>
            <person name="Ward D."/>
            <person name="Feldgarden M."/>
            <person name="Gevers D."/>
            <person name="Sibley C.D."/>
            <person name="Field T.R."/>
            <person name="Grinwis M."/>
            <person name="Eshaghurshan C.S."/>
            <person name="Surette M.G."/>
            <person name="Young S.K."/>
            <person name="Zeng Q."/>
            <person name="Gargeya S."/>
            <person name="Fitzgerald M."/>
            <person name="Haas B."/>
            <person name="Abouelleil A."/>
            <person name="Alvarado L."/>
            <person name="Arachchi H.M."/>
            <person name="Berlin A."/>
            <person name="Brown A."/>
            <person name="Chapman S.B."/>
            <person name="Chen Z."/>
            <person name="Dunbar C."/>
            <person name="Freedman E."/>
            <person name="Gearin G."/>
            <person name="Goldberg J."/>
            <person name="Griggs A."/>
            <person name="Gujja S."/>
            <person name="Heiman D."/>
            <person name="Howarth C."/>
            <person name="Larson L."/>
            <person name="Lui A."/>
            <person name="MacDonald P.J.P."/>
            <person name="Montmayeur A."/>
            <person name="Murphy C."/>
            <person name="Neiman D."/>
            <person name="Pearson M."/>
            <person name="Priest M."/>
            <person name="Roberts A."/>
            <person name="Saif S."/>
            <person name="Shea T."/>
            <person name="Shenoy N."/>
            <person name="Sisk P."/>
            <person name="Stolte C."/>
            <person name="Sykes S."/>
            <person name="Wortman J."/>
            <person name="Nusbaum C."/>
            <person name="Birren B."/>
        </authorList>
    </citation>
    <scope>NUCLEOTIDE SEQUENCE [LARGE SCALE GENOMIC DNA]</scope>
    <source>
        <strain evidence="17">ATCC 700633</strain>
    </source>
</reference>